<dbReference type="AlphaFoldDB" id="A0A2Z6IC39"/>
<feature type="compositionally biased region" description="Basic and acidic residues" evidence="1">
    <location>
        <begin position="73"/>
        <end position="85"/>
    </location>
</feature>
<keyword evidence="3" id="KW-1185">Reference proteome</keyword>
<sequence length="114" mass="12587">MAEIPASPTAMGTSTGQRITDGFAAMNEFDEEEGMMISLLVHTNNGEARATGTRIDLHEDGLKLGVLDQPIRQTDREREEPHDASSARFQEPSRPSGSARHQRPVLPVLNKHRN</sequence>
<feature type="region of interest" description="Disordered" evidence="1">
    <location>
        <begin position="66"/>
        <end position="114"/>
    </location>
</feature>
<dbReference type="KEGG" id="sutt:SUTMEG_11080"/>
<evidence type="ECO:0000313" key="2">
    <source>
        <dbReference type="EMBL" id="BBF23217.1"/>
    </source>
</evidence>
<organism evidence="2 3">
    <name type="scientific">Sutterella megalosphaeroides</name>
    <dbReference type="NCBI Taxonomy" id="2494234"/>
    <lineage>
        <taxon>Bacteria</taxon>
        <taxon>Pseudomonadati</taxon>
        <taxon>Pseudomonadota</taxon>
        <taxon>Betaproteobacteria</taxon>
        <taxon>Burkholderiales</taxon>
        <taxon>Sutterellaceae</taxon>
        <taxon>Sutterella</taxon>
    </lineage>
</organism>
<protein>
    <submittedName>
        <fullName evidence="2">Uncharacterized protein</fullName>
    </submittedName>
</protein>
<name>A0A2Z6IC39_9BURK</name>
<dbReference type="Proteomes" id="UP000271003">
    <property type="component" value="Chromosome"/>
</dbReference>
<gene>
    <name evidence="2" type="ORF">SUTMEG_11080</name>
</gene>
<evidence type="ECO:0000256" key="1">
    <source>
        <dbReference type="SAM" id="MobiDB-lite"/>
    </source>
</evidence>
<reference evidence="2 3" key="1">
    <citation type="journal article" date="2018" name="Int. J. Syst. Evol. Microbiol.">
        <title>Mesosutterella multiformis gen. nov., sp. nov., a member of the family Sutterellaceae and Sutterella megalosphaeroides sp. nov., isolated from human faeces.</title>
        <authorList>
            <person name="Sakamoto M."/>
            <person name="Ikeyama N."/>
            <person name="Kunihiro T."/>
            <person name="Iino T."/>
            <person name="Yuki M."/>
            <person name="Ohkuma M."/>
        </authorList>
    </citation>
    <scope>NUCLEOTIDE SEQUENCE [LARGE SCALE GENOMIC DNA]</scope>
    <source>
        <strain evidence="2 3">6FBBBH3</strain>
    </source>
</reference>
<proteinExistence type="predicted"/>
<dbReference type="EMBL" id="AP018786">
    <property type="protein sequence ID" value="BBF23217.1"/>
    <property type="molecule type" value="Genomic_DNA"/>
</dbReference>
<evidence type="ECO:0000313" key="3">
    <source>
        <dbReference type="Proteomes" id="UP000271003"/>
    </source>
</evidence>
<accession>A0A2Z6IC39</accession>